<accession>A0A511UU32</accession>
<dbReference type="RefSeq" id="WP_146935074.1">
    <property type="nucleotide sequence ID" value="NZ_BJXW01000004.1"/>
</dbReference>
<name>A0A511UU32_9BACI</name>
<reference evidence="1 2" key="1">
    <citation type="submission" date="2019-07" db="EMBL/GenBank/DDBJ databases">
        <title>Whole genome shotgun sequence of Cerasibacillus quisquiliarum NBRC 102429.</title>
        <authorList>
            <person name="Hosoyama A."/>
            <person name="Uohara A."/>
            <person name="Ohji S."/>
            <person name="Ichikawa N."/>
        </authorList>
    </citation>
    <scope>NUCLEOTIDE SEQUENCE [LARGE SCALE GENOMIC DNA]</scope>
    <source>
        <strain evidence="1 2">NBRC 102429</strain>
    </source>
</reference>
<dbReference type="Proteomes" id="UP000321491">
    <property type="component" value="Unassembled WGS sequence"/>
</dbReference>
<dbReference type="EMBL" id="BJXW01000004">
    <property type="protein sequence ID" value="GEN30115.1"/>
    <property type="molecule type" value="Genomic_DNA"/>
</dbReference>
<evidence type="ECO:0000313" key="1">
    <source>
        <dbReference type="EMBL" id="GEN30115.1"/>
    </source>
</evidence>
<gene>
    <name evidence="1" type="ORF">CQU01_03530</name>
</gene>
<dbReference type="AlphaFoldDB" id="A0A511UU32"/>
<dbReference type="PROSITE" id="PS51257">
    <property type="entry name" value="PROKAR_LIPOPROTEIN"/>
    <property type="match status" value="1"/>
</dbReference>
<evidence type="ECO:0000313" key="2">
    <source>
        <dbReference type="Proteomes" id="UP000321491"/>
    </source>
</evidence>
<organism evidence="1 2">
    <name type="scientific">Cerasibacillus quisquiliarum</name>
    <dbReference type="NCBI Taxonomy" id="227865"/>
    <lineage>
        <taxon>Bacteria</taxon>
        <taxon>Bacillati</taxon>
        <taxon>Bacillota</taxon>
        <taxon>Bacilli</taxon>
        <taxon>Bacillales</taxon>
        <taxon>Bacillaceae</taxon>
        <taxon>Cerasibacillus</taxon>
    </lineage>
</organism>
<comment type="caution">
    <text evidence="1">The sequence shown here is derived from an EMBL/GenBank/DDBJ whole genome shotgun (WGS) entry which is preliminary data.</text>
</comment>
<evidence type="ECO:0008006" key="3">
    <source>
        <dbReference type="Google" id="ProtNLM"/>
    </source>
</evidence>
<sequence length="115" mass="12862">MKKANIIFSIVFVLVLLIGCQSENINGKEKFKAIVLENETTTLIVEPIKGANELNNAKKIIVLTEGATLIDQNGKERMIQDIIPNMEVEIYYDGAIAESDPPQIQQCQKIVLFDK</sequence>
<protein>
    <recommendedName>
        <fullName evidence="3">DUF3221 domain-containing protein</fullName>
    </recommendedName>
</protein>
<keyword evidence="2" id="KW-1185">Reference proteome</keyword>
<proteinExistence type="predicted"/>
<dbReference type="OrthoDB" id="9779098at2"/>